<proteinExistence type="predicted"/>
<evidence type="ECO:0000313" key="2">
    <source>
        <dbReference type="EMBL" id="ELR22703.1"/>
    </source>
</evidence>
<keyword evidence="3" id="KW-1185">Reference proteome</keyword>
<dbReference type="InterPro" id="IPR013766">
    <property type="entry name" value="Thioredoxin_domain"/>
</dbReference>
<dbReference type="AlphaFoldDB" id="L8HD67"/>
<dbReference type="STRING" id="1257118.L8HD67"/>
<dbReference type="OMA" id="ATEWCEL"/>
<feature type="domain" description="Thioredoxin" evidence="1">
    <location>
        <begin position="1"/>
        <end position="105"/>
    </location>
</feature>
<name>L8HD67_ACACF</name>
<dbReference type="GeneID" id="14923663"/>
<dbReference type="Gene3D" id="3.40.30.10">
    <property type="entry name" value="Glutaredoxin"/>
    <property type="match status" value="1"/>
</dbReference>
<dbReference type="GO" id="GO:0006879">
    <property type="term" value="P:intracellular iron ion homeostasis"/>
    <property type="evidence" value="ECO:0007669"/>
    <property type="project" value="TreeGrafter"/>
</dbReference>
<dbReference type="Proteomes" id="UP000011083">
    <property type="component" value="Unassembled WGS sequence"/>
</dbReference>
<gene>
    <name evidence="2" type="ORF">ACA1_109470</name>
</gene>
<dbReference type="Pfam" id="PF00085">
    <property type="entry name" value="Thioredoxin"/>
    <property type="match status" value="1"/>
</dbReference>
<evidence type="ECO:0000313" key="3">
    <source>
        <dbReference type="Proteomes" id="UP000011083"/>
    </source>
</evidence>
<dbReference type="SUPFAM" id="SSF52833">
    <property type="entry name" value="Thioredoxin-like"/>
    <property type="match status" value="1"/>
</dbReference>
<dbReference type="EMBL" id="KB007873">
    <property type="protein sequence ID" value="ELR22703.1"/>
    <property type="molecule type" value="Genomic_DNA"/>
</dbReference>
<evidence type="ECO:0000259" key="1">
    <source>
        <dbReference type="PROSITE" id="PS51352"/>
    </source>
</evidence>
<dbReference type="GO" id="GO:0005634">
    <property type="term" value="C:nucleus"/>
    <property type="evidence" value="ECO:0007669"/>
    <property type="project" value="TreeGrafter"/>
</dbReference>
<dbReference type="KEGG" id="acan:ACA1_109470"/>
<dbReference type="PROSITE" id="PS51352">
    <property type="entry name" value="THIOREDOXIN_2"/>
    <property type="match status" value="1"/>
</dbReference>
<organism evidence="2 3">
    <name type="scientific">Acanthamoeba castellanii (strain ATCC 30010 / Neff)</name>
    <dbReference type="NCBI Taxonomy" id="1257118"/>
    <lineage>
        <taxon>Eukaryota</taxon>
        <taxon>Amoebozoa</taxon>
        <taxon>Discosea</taxon>
        <taxon>Longamoebia</taxon>
        <taxon>Centramoebida</taxon>
        <taxon>Acanthamoebidae</taxon>
        <taxon>Acanthamoeba</taxon>
    </lineage>
</organism>
<dbReference type="VEuPathDB" id="AmoebaDB:ACA1_109470"/>
<dbReference type="InterPro" id="IPR036249">
    <property type="entry name" value="Thioredoxin-like_sf"/>
</dbReference>
<dbReference type="InterPro" id="IPR004480">
    <property type="entry name" value="Monothiol_GRX-rel"/>
</dbReference>
<dbReference type="OrthoDB" id="415696at2759"/>
<dbReference type="RefSeq" id="XP_004351095.1">
    <property type="nucleotide sequence ID" value="XM_004351043.1"/>
</dbReference>
<protein>
    <submittedName>
        <fullName evidence="2">Thioredoxin</fullName>
    </submittedName>
</protein>
<dbReference type="PANTHER" id="PTHR10293:SF73">
    <property type="entry name" value="GLUTAREDOXIN-3"/>
    <property type="match status" value="1"/>
</dbReference>
<reference evidence="2 3" key="1">
    <citation type="journal article" date="2013" name="Genome Biol.">
        <title>Genome of Acanthamoeba castellanii highlights extensive lateral gene transfer and early evolution of tyrosine kinase signaling.</title>
        <authorList>
            <person name="Clarke M."/>
            <person name="Lohan A.J."/>
            <person name="Liu B."/>
            <person name="Lagkouvardos I."/>
            <person name="Roy S."/>
            <person name="Zafar N."/>
            <person name="Bertelli C."/>
            <person name="Schilde C."/>
            <person name="Kianianmomeni A."/>
            <person name="Burglin T.R."/>
            <person name="Frech C."/>
            <person name="Turcotte B."/>
            <person name="Kopec K.O."/>
            <person name="Synnott J.M."/>
            <person name="Choo C."/>
            <person name="Paponov I."/>
            <person name="Finkler A."/>
            <person name="Soon Heng Tan C."/>
            <person name="Hutchins A.P."/>
            <person name="Weinmeier T."/>
            <person name="Rattei T."/>
            <person name="Chu J.S."/>
            <person name="Gimenez G."/>
            <person name="Irimia M."/>
            <person name="Rigden D.J."/>
            <person name="Fitzpatrick D.A."/>
            <person name="Lorenzo-Morales J."/>
            <person name="Bateman A."/>
            <person name="Chiu C.H."/>
            <person name="Tang P."/>
            <person name="Hegemann P."/>
            <person name="Fromm H."/>
            <person name="Raoult D."/>
            <person name="Greub G."/>
            <person name="Miranda-Saavedra D."/>
            <person name="Chen N."/>
            <person name="Nash P."/>
            <person name="Ginger M.L."/>
            <person name="Horn M."/>
            <person name="Schaap P."/>
            <person name="Caler L."/>
            <person name="Loftus B."/>
        </authorList>
    </citation>
    <scope>NUCLEOTIDE SEQUENCE [LARGE SCALE GENOMIC DNA]</scope>
    <source>
        <strain evidence="2 3">Neff</strain>
    </source>
</reference>
<accession>L8HD67</accession>
<dbReference type="GO" id="GO:0005829">
    <property type="term" value="C:cytosol"/>
    <property type="evidence" value="ECO:0007669"/>
    <property type="project" value="TreeGrafter"/>
</dbReference>
<dbReference type="PANTHER" id="PTHR10293">
    <property type="entry name" value="GLUTAREDOXIN FAMILY MEMBER"/>
    <property type="match status" value="1"/>
</dbReference>
<sequence length="185" mass="19228">MAIVIHATEVAQVAAAVSSGAGVLHFWAEWCGPAKQMSAIFAELARANPTITFVEVEAEKLPEVAERYDVKAVPYFVFLLGGKVKESVEGANPPEVVRAVRELAAAAASGSTTTAVKAASAPQAAATSAAAASPEDVQARLTKLTSFAPVMLFMKGRRPSARNVAAVRWAKLTSAASLVTGLHAR</sequence>